<evidence type="ECO:0000313" key="2">
    <source>
        <dbReference type="Proteomes" id="UP000282060"/>
    </source>
</evidence>
<reference evidence="1 2" key="1">
    <citation type="submission" date="2018-12" db="EMBL/GenBank/DDBJ databases">
        <authorList>
            <person name="Yu L."/>
        </authorList>
    </citation>
    <scope>NUCLEOTIDE SEQUENCE [LARGE SCALE GENOMIC DNA]</scope>
    <source>
        <strain evidence="1 2">HAW-EB5</strain>
    </source>
</reference>
<protein>
    <submittedName>
        <fullName evidence="1">Uncharacterized protein</fullName>
    </submittedName>
</protein>
<gene>
    <name evidence="1" type="ORF">EKG39_07240</name>
</gene>
<name>A0A3S0IH15_9GAMM</name>
<dbReference type="EMBL" id="RXNV01000002">
    <property type="protein sequence ID" value="RTR33794.1"/>
    <property type="molecule type" value="Genomic_DNA"/>
</dbReference>
<proteinExistence type="predicted"/>
<dbReference type="Proteomes" id="UP000282060">
    <property type="component" value="Unassembled WGS sequence"/>
</dbReference>
<accession>A0A3S0IH15</accession>
<keyword evidence="2" id="KW-1185">Reference proteome</keyword>
<sequence length="141" mass="15715">MLALFCSSCSQDAPEDVSKTIKDTSLCDFRVGKCTQSVAGVRFDLLVSPYNTPSEKPLTLELISSEAVNDLVMRVEGRDMFMGVIPVNLTKVDENLYNGQLIYGSCSSNYMVWRAFVTFTKKGMQHAVMFDFLADNEESVD</sequence>
<dbReference type="AlphaFoldDB" id="A0A3S0IH15"/>
<dbReference type="OrthoDB" id="6238758at2"/>
<comment type="caution">
    <text evidence="1">The sequence shown here is derived from an EMBL/GenBank/DDBJ whole genome shotgun (WGS) entry which is preliminary data.</text>
</comment>
<organism evidence="1 2">
    <name type="scientific">Shewanella atlantica</name>
    <dbReference type="NCBI Taxonomy" id="271099"/>
    <lineage>
        <taxon>Bacteria</taxon>
        <taxon>Pseudomonadati</taxon>
        <taxon>Pseudomonadota</taxon>
        <taxon>Gammaproteobacteria</taxon>
        <taxon>Alteromonadales</taxon>
        <taxon>Shewanellaceae</taxon>
        <taxon>Shewanella</taxon>
    </lineage>
</organism>
<evidence type="ECO:0000313" key="1">
    <source>
        <dbReference type="EMBL" id="RTR33794.1"/>
    </source>
</evidence>